<gene>
    <name evidence="1" type="ORF">D7V88_30620</name>
</gene>
<organism evidence="1 2">
    <name type="scientific">Corallococcus terminator</name>
    <dbReference type="NCBI Taxonomy" id="2316733"/>
    <lineage>
        <taxon>Bacteria</taxon>
        <taxon>Pseudomonadati</taxon>
        <taxon>Myxococcota</taxon>
        <taxon>Myxococcia</taxon>
        <taxon>Myxococcales</taxon>
        <taxon>Cystobacterineae</taxon>
        <taxon>Myxococcaceae</taxon>
        <taxon>Corallococcus</taxon>
    </lineage>
</organism>
<evidence type="ECO:0000313" key="2">
    <source>
        <dbReference type="Proteomes" id="UP000268094"/>
    </source>
</evidence>
<dbReference type="AlphaFoldDB" id="A0A3A8IHJ8"/>
<comment type="caution">
    <text evidence="1">The sequence shown here is derived from an EMBL/GenBank/DDBJ whole genome shotgun (WGS) entry which is preliminary data.</text>
</comment>
<evidence type="ECO:0008006" key="3">
    <source>
        <dbReference type="Google" id="ProtNLM"/>
    </source>
</evidence>
<protein>
    <recommendedName>
        <fullName evidence="3">ANTAR domain-containing protein</fullName>
    </recommendedName>
</protein>
<accession>A0A3A8IHJ8</accession>
<evidence type="ECO:0000313" key="1">
    <source>
        <dbReference type="EMBL" id="RKG77781.1"/>
    </source>
</evidence>
<proteinExistence type="predicted"/>
<keyword evidence="2" id="KW-1185">Reference proteome</keyword>
<dbReference type="Proteomes" id="UP000268094">
    <property type="component" value="Unassembled WGS sequence"/>
</dbReference>
<sequence>MYAGADGNGQTTSDGSDACALHTVAAWLLLSAPGMRNQERMALAQRLGQAELEMQKAMLALDGNPAARTRLAEARGEYRAAEQQALRVLGAHAALEVIEQLKAGP</sequence>
<dbReference type="EMBL" id="RAVZ01000277">
    <property type="protein sequence ID" value="RKG77781.1"/>
    <property type="molecule type" value="Genomic_DNA"/>
</dbReference>
<reference evidence="2" key="1">
    <citation type="submission" date="2018-09" db="EMBL/GenBank/DDBJ databases">
        <authorList>
            <person name="Livingstone P.G."/>
            <person name="Whitworth D.E."/>
        </authorList>
    </citation>
    <scope>NUCLEOTIDE SEQUENCE [LARGE SCALE GENOMIC DNA]</scope>
    <source>
        <strain evidence="2">CA054A</strain>
    </source>
</reference>
<name>A0A3A8IHJ8_9BACT</name>